<reference evidence="2 3" key="1">
    <citation type="submission" date="2018-04" db="EMBL/GenBank/DDBJ databases">
        <title>Genome of Nocardioides gansuensis WSJ-1.</title>
        <authorList>
            <person name="Wu S."/>
            <person name="Wang G."/>
        </authorList>
    </citation>
    <scope>NUCLEOTIDE SEQUENCE [LARGE SCALE GENOMIC DNA]</scope>
    <source>
        <strain evidence="2 3">WSJ-1</strain>
    </source>
</reference>
<gene>
    <name evidence="2" type="ORF">DDE18_17890</name>
</gene>
<keyword evidence="1" id="KW-0175">Coiled coil</keyword>
<dbReference type="AlphaFoldDB" id="A0A2T8F6M6"/>
<evidence type="ECO:0000313" key="2">
    <source>
        <dbReference type="EMBL" id="PVG81360.1"/>
    </source>
</evidence>
<name>A0A2T8F6M6_9ACTN</name>
<organism evidence="2 3">
    <name type="scientific">Nocardioides gansuensis</name>
    <dbReference type="NCBI Taxonomy" id="2138300"/>
    <lineage>
        <taxon>Bacteria</taxon>
        <taxon>Bacillati</taxon>
        <taxon>Actinomycetota</taxon>
        <taxon>Actinomycetes</taxon>
        <taxon>Propionibacteriales</taxon>
        <taxon>Nocardioidaceae</taxon>
        <taxon>Nocardioides</taxon>
    </lineage>
</organism>
<dbReference type="RefSeq" id="WP_116573643.1">
    <property type="nucleotide sequence ID" value="NZ_QDGZ01000008.1"/>
</dbReference>
<dbReference type="EMBL" id="QDGZ01000008">
    <property type="protein sequence ID" value="PVG81360.1"/>
    <property type="molecule type" value="Genomic_DNA"/>
</dbReference>
<evidence type="ECO:0000313" key="3">
    <source>
        <dbReference type="Proteomes" id="UP000246018"/>
    </source>
</evidence>
<comment type="caution">
    <text evidence="2">The sequence shown here is derived from an EMBL/GenBank/DDBJ whole genome shotgun (WGS) entry which is preliminary data.</text>
</comment>
<keyword evidence="3" id="KW-1185">Reference proteome</keyword>
<dbReference type="Proteomes" id="UP000246018">
    <property type="component" value="Unassembled WGS sequence"/>
</dbReference>
<evidence type="ECO:0000256" key="1">
    <source>
        <dbReference type="SAM" id="Coils"/>
    </source>
</evidence>
<protein>
    <submittedName>
        <fullName evidence="2">Uncharacterized protein</fullName>
    </submittedName>
</protein>
<sequence>MEERAGDGTGTDDRTALRLARNELKWTRNELEHQAEALQRVRRQRARLREQAESLAAALAAELSAAYWRDQDPGRGRLRRRSADPETELVREVEAHPLFDAGWYLRQHQKAILEQRIPPALHHVRHANERRLDPSEGFSTGRYLLRHPEAGGSGLPALLHAHRHGLLDDGLVDVVAAEG</sequence>
<proteinExistence type="predicted"/>
<accession>A0A2T8F6M6</accession>
<feature type="coiled-coil region" evidence="1">
    <location>
        <begin position="21"/>
        <end position="58"/>
    </location>
</feature>
<dbReference type="OrthoDB" id="3785333at2"/>